<proteinExistence type="predicted"/>
<dbReference type="eggNOG" id="ENOG502Z82S">
    <property type="taxonomic scope" value="Bacteria"/>
</dbReference>
<name>E6K1N4_PARDN</name>
<dbReference type="Proteomes" id="UP000004946">
    <property type="component" value="Chromosome"/>
</dbReference>
<evidence type="ECO:0000313" key="2">
    <source>
        <dbReference type="Proteomes" id="UP000004946"/>
    </source>
</evidence>
<comment type="caution">
    <text evidence="1">The sequence shown here is derived from an EMBL/GenBank/DDBJ whole genome shotgun (WGS) entry which is preliminary data.</text>
</comment>
<dbReference type="RefSeq" id="WP_006290362.1">
    <property type="nucleotide sequence ID" value="NZ_AP012333.1"/>
</dbReference>
<dbReference type="HOGENOM" id="CLU_2194420_0_0_11"/>
<reference evidence="1 2" key="1">
    <citation type="submission" date="2010-12" db="EMBL/GenBank/DDBJ databases">
        <authorList>
            <person name="Muzny D."/>
            <person name="Qin X."/>
            <person name="Buhay C."/>
            <person name="Dugan-Rocha S."/>
            <person name="Ding Y."/>
            <person name="Chen G."/>
            <person name="Hawes A."/>
            <person name="Holder M."/>
            <person name="Jhangiani S."/>
            <person name="Johnson A."/>
            <person name="Khan Z."/>
            <person name="Li Z."/>
            <person name="Liu W."/>
            <person name="Liu X."/>
            <person name="Perez L."/>
            <person name="Shen H."/>
            <person name="Wang Q."/>
            <person name="Watt J."/>
            <person name="Xi L."/>
            <person name="Xin Y."/>
            <person name="Zhou J."/>
            <person name="Deng J."/>
            <person name="Jiang H."/>
            <person name="Liu Y."/>
            <person name="Qu J."/>
            <person name="Song X.-Z."/>
            <person name="Zhang L."/>
            <person name="Villasana D."/>
            <person name="Johnson A."/>
            <person name="Liu J."/>
            <person name="Liyanage D."/>
            <person name="Lorensuhewa L."/>
            <person name="Robinson T."/>
            <person name="Song A."/>
            <person name="Song B.-B."/>
            <person name="Dinh H."/>
            <person name="Thornton R."/>
            <person name="Coyle M."/>
            <person name="Francisco L."/>
            <person name="Jackson L."/>
            <person name="Javaid M."/>
            <person name="Korchina V."/>
            <person name="Kovar C."/>
            <person name="Mata R."/>
            <person name="Mathew T."/>
            <person name="Ngo R."/>
            <person name="Nguyen L."/>
            <person name="Nguyen N."/>
            <person name="Okwuonu G."/>
            <person name="Ongeri F."/>
            <person name="Pham C."/>
            <person name="Simmons D."/>
            <person name="Wilczek-Boney K."/>
            <person name="Hale W."/>
            <person name="Jakkamsetti A."/>
            <person name="Pham P."/>
            <person name="Ruth R."/>
            <person name="San Lucas F."/>
            <person name="Warren J."/>
            <person name="Zhang J."/>
            <person name="Zhao Z."/>
            <person name="Zhou C."/>
            <person name="Zhu D."/>
            <person name="Lee S."/>
            <person name="Bess C."/>
            <person name="Blankenburg K."/>
            <person name="Forbes L."/>
            <person name="Fu Q."/>
            <person name="Gubbala S."/>
            <person name="Hirani K."/>
            <person name="Jayaseelan J.C."/>
            <person name="Lara F."/>
            <person name="Munidasa M."/>
            <person name="Palculict T."/>
            <person name="Patil S."/>
            <person name="Pu L.-L."/>
            <person name="Saada N."/>
            <person name="Tang L."/>
            <person name="Weissenberger G."/>
            <person name="Zhu Y."/>
            <person name="Hemphill L."/>
            <person name="Shang Y."/>
            <person name="Youmans B."/>
            <person name="Ayvaz T."/>
            <person name="Ross M."/>
            <person name="Santibanez J."/>
            <person name="Aqrawi P."/>
            <person name="Gross S."/>
            <person name="Joshi V."/>
            <person name="Fowler G."/>
            <person name="Nazareth L."/>
            <person name="Reid J."/>
            <person name="Worley K."/>
            <person name="Petrosino J."/>
            <person name="Highlander S."/>
            <person name="Gibbs R."/>
        </authorList>
    </citation>
    <scope>NUCLEOTIDE SEQUENCE [LARGE SCALE GENOMIC DNA]</scope>
    <source>
        <strain evidence="1 2">DSM 10105</strain>
    </source>
</reference>
<dbReference type="AlphaFoldDB" id="E6K1N4"/>
<organism evidence="1 2">
    <name type="scientific">Parascardovia denticolens DSM 10105 = JCM 12538</name>
    <dbReference type="NCBI Taxonomy" id="864564"/>
    <lineage>
        <taxon>Bacteria</taxon>
        <taxon>Bacillati</taxon>
        <taxon>Actinomycetota</taxon>
        <taxon>Actinomycetes</taxon>
        <taxon>Bifidobacteriales</taxon>
        <taxon>Bifidobacteriaceae</taxon>
        <taxon>Parascardovia</taxon>
    </lineage>
</organism>
<accession>E6K1N4</accession>
<keyword evidence="2" id="KW-1185">Reference proteome</keyword>
<gene>
    <name evidence="1" type="ORF">HMPREF0620_0720</name>
</gene>
<dbReference type="EMBL" id="AEON01000001">
    <property type="protein sequence ID" value="EFT83715.1"/>
    <property type="molecule type" value="Genomic_DNA"/>
</dbReference>
<protein>
    <submittedName>
        <fullName evidence="1">Uncharacterized protein</fullName>
    </submittedName>
</protein>
<evidence type="ECO:0000313" key="1">
    <source>
        <dbReference type="EMBL" id="EFT83715.1"/>
    </source>
</evidence>
<sequence>MGYLLGSLIGTSFCAIYNIGKKKLIAFCVDTGFTCFGLVEQNYELPDEVLHELGVETIPILRRRVERADIPRMQASVSSISKSEYETIDITVLRRGMIGVNKIVYMMN</sequence>